<sequence length="413" mass="42252">MKPSVITIVGFGLYATGLSVAHAAAWVPFSATAGAQCAPVDINNTGITAGNCRPASTTANNVPWIADGAAHGAQSALTSLTSGQPCSAYALSNNGKVMGNCKDASNSHFGVAWDATSPATTPIKLDPLPATLLIPLLRPKDVATKAVAINDQGDMAGSSLNADNQGTAVFYANGSGTPERVSDWGDNCAVADVNSPTTGTPQLALNCPNNAGNTTARVAEKNGLFYSMTDLALPTGASYCTVTRAINASSFVGTCIYPNSAVNVTKSAFWSNKTAVPVVLTLSSGSKNMAISINEAARVLVSQATIDGRNQYMVWVPSPLPLPLFRTIPLPSGSAWGEAGAISSGEIVGLNVLNSDQHSQGCTWTQSTETVCLLPIGGGKNSEIKAVSKNGAYMAGMILNATQTVIAVTATLP</sequence>
<name>A0A3G7UHZ3_9PSED</name>
<accession>A0A3G7UHZ3</accession>
<gene>
    <name evidence="2" type="ORF">C4K03_6065</name>
</gene>
<protein>
    <recommendedName>
        <fullName evidence="4">Secreted protein</fullName>
    </recommendedName>
</protein>
<dbReference type="AlphaFoldDB" id="A0A3G7UHZ3"/>
<reference evidence="2 3" key="1">
    <citation type="submission" date="2018-03" db="EMBL/GenBank/DDBJ databases">
        <title>Diversity of phytobeneficial traits revealed by whole-genome analysis of worldwide-isolated phenazine-producing Pseudomonas spp.</title>
        <authorList>
            <person name="Biessy A."/>
            <person name="Novinscak A."/>
            <person name="Blom J."/>
            <person name="Leger G."/>
            <person name="Thomashow L.S."/>
            <person name="Cazorla F.M."/>
            <person name="Josic D."/>
            <person name="Filion M."/>
        </authorList>
    </citation>
    <scope>NUCLEOTIDE SEQUENCE [LARGE SCALE GENOMIC DNA]</scope>
    <source>
        <strain evidence="2 3">30B</strain>
    </source>
</reference>
<evidence type="ECO:0000256" key="1">
    <source>
        <dbReference type="SAM" id="SignalP"/>
    </source>
</evidence>
<feature type="chain" id="PRO_5018224634" description="Secreted protein" evidence="1">
    <location>
        <begin position="34"/>
        <end position="413"/>
    </location>
</feature>
<keyword evidence="1" id="KW-0732">Signal</keyword>
<evidence type="ECO:0000313" key="3">
    <source>
        <dbReference type="Proteomes" id="UP000268696"/>
    </source>
</evidence>
<evidence type="ECO:0008006" key="4">
    <source>
        <dbReference type="Google" id="ProtNLM"/>
    </source>
</evidence>
<proteinExistence type="predicted"/>
<dbReference type="EMBL" id="CP027754">
    <property type="protein sequence ID" value="AZE58172.1"/>
    <property type="molecule type" value="Genomic_DNA"/>
</dbReference>
<dbReference type="Proteomes" id="UP000268696">
    <property type="component" value="Chromosome"/>
</dbReference>
<dbReference type="RefSeq" id="WP_124379897.1">
    <property type="nucleotide sequence ID" value="NZ_CP027754.1"/>
</dbReference>
<organism evidence="2 3">
    <name type="scientific">Pseudomonas synxantha</name>
    <dbReference type="NCBI Taxonomy" id="47883"/>
    <lineage>
        <taxon>Bacteria</taxon>
        <taxon>Pseudomonadati</taxon>
        <taxon>Pseudomonadota</taxon>
        <taxon>Gammaproteobacteria</taxon>
        <taxon>Pseudomonadales</taxon>
        <taxon>Pseudomonadaceae</taxon>
        <taxon>Pseudomonas</taxon>
    </lineage>
</organism>
<feature type="signal peptide" evidence="1">
    <location>
        <begin position="1"/>
        <end position="33"/>
    </location>
</feature>
<evidence type="ECO:0000313" key="2">
    <source>
        <dbReference type="EMBL" id="AZE58172.1"/>
    </source>
</evidence>